<dbReference type="RefSeq" id="WP_138660927.1">
    <property type="nucleotide sequence ID" value="NZ_VANS01000001.1"/>
</dbReference>
<dbReference type="EMBL" id="VANS01000001">
    <property type="protein sequence ID" value="TMM54755.1"/>
    <property type="molecule type" value="Genomic_DNA"/>
</dbReference>
<dbReference type="SUPFAM" id="SSF52777">
    <property type="entry name" value="CoA-dependent acyltransferases"/>
    <property type="match status" value="1"/>
</dbReference>
<dbReference type="PANTHER" id="PTHR43178">
    <property type="entry name" value="DIHYDROLIPOAMIDE ACETYLTRANSFERASE COMPONENT OF PYRUVATE DEHYDROGENASE COMPLEX"/>
    <property type="match status" value="1"/>
</dbReference>
<evidence type="ECO:0000256" key="6">
    <source>
        <dbReference type="ARBA" id="ARBA00022679"/>
    </source>
</evidence>
<gene>
    <name evidence="15" type="ORF">FDT80_04020</name>
</gene>
<evidence type="ECO:0000256" key="9">
    <source>
        <dbReference type="ARBA" id="ARBA00025211"/>
    </source>
</evidence>
<dbReference type="InterPro" id="IPR050743">
    <property type="entry name" value="2-oxoacid_DH_E2_comp"/>
</dbReference>
<protein>
    <recommendedName>
        <fullName evidence="5">Dihydrolipoyllysine-residue acetyltransferase component of pyruvate dehydrogenase complex</fullName>
        <ecNumber evidence="4">2.3.1.12</ecNumber>
    </recommendedName>
    <alternativeName>
        <fullName evidence="10">Dihydrolipoamide acetyltransferase component of pyruvate dehydrogenase complex</fullName>
    </alternativeName>
    <alternativeName>
        <fullName evidence="11">E2</fullName>
    </alternativeName>
</protein>
<feature type="domain" description="2-oxoacid dehydrogenase acyltransferase catalytic" evidence="13">
    <location>
        <begin position="62"/>
        <end position="289"/>
    </location>
</feature>
<dbReference type="InterPro" id="IPR001078">
    <property type="entry name" value="2-oxoacid_DH_actylTfrase"/>
</dbReference>
<keyword evidence="6 15" id="KW-0808">Transferase</keyword>
<evidence type="ECO:0000313" key="15">
    <source>
        <dbReference type="EMBL" id="TMM54755.1"/>
    </source>
</evidence>
<dbReference type="Pfam" id="PF02817">
    <property type="entry name" value="E3_binding"/>
    <property type="match status" value="1"/>
</dbReference>
<dbReference type="GO" id="GO:0006086">
    <property type="term" value="P:pyruvate decarboxylation to acetyl-CoA"/>
    <property type="evidence" value="ECO:0007669"/>
    <property type="project" value="TreeGrafter"/>
</dbReference>
<dbReference type="GO" id="GO:0031405">
    <property type="term" value="F:lipoic acid binding"/>
    <property type="evidence" value="ECO:0007669"/>
    <property type="project" value="TreeGrafter"/>
</dbReference>
<evidence type="ECO:0000259" key="13">
    <source>
        <dbReference type="Pfam" id="PF00198"/>
    </source>
</evidence>
<evidence type="ECO:0000256" key="10">
    <source>
        <dbReference type="ARBA" id="ARBA00029730"/>
    </source>
</evidence>
<evidence type="ECO:0000256" key="12">
    <source>
        <dbReference type="ARBA" id="ARBA00048370"/>
    </source>
</evidence>
<evidence type="ECO:0000256" key="5">
    <source>
        <dbReference type="ARBA" id="ARBA00016300"/>
    </source>
</evidence>
<dbReference type="InterPro" id="IPR023213">
    <property type="entry name" value="CAT-like_dom_sf"/>
</dbReference>
<evidence type="ECO:0000313" key="16">
    <source>
        <dbReference type="Proteomes" id="UP000309550"/>
    </source>
</evidence>
<comment type="subunit">
    <text evidence="3">Forms a 24-polypeptide structural core with octahedral symmetry.</text>
</comment>
<name>A0A5S3PQD0_9RHOB</name>
<comment type="function">
    <text evidence="9">The pyruvate dehydrogenase complex catalyzes the overall conversion of pyruvate to acetyl-CoA and CO(2). It contains multiple copies of three enzymatic components: pyruvate dehydrogenase (E1), dihydrolipoamide acetyltransferase (E2) and lipoamide dehydrogenase (E3).</text>
</comment>
<evidence type="ECO:0000256" key="1">
    <source>
        <dbReference type="ARBA" id="ARBA00001938"/>
    </source>
</evidence>
<dbReference type="EC" id="2.3.1.12" evidence="4"/>
<evidence type="ECO:0000256" key="3">
    <source>
        <dbReference type="ARBA" id="ARBA00011484"/>
    </source>
</evidence>
<proteinExistence type="inferred from homology"/>
<evidence type="ECO:0000256" key="2">
    <source>
        <dbReference type="ARBA" id="ARBA00007317"/>
    </source>
</evidence>
<dbReference type="Proteomes" id="UP000309550">
    <property type="component" value="Unassembled WGS sequence"/>
</dbReference>
<comment type="caution">
    <text evidence="15">The sequence shown here is derived from an EMBL/GenBank/DDBJ whole genome shotgun (WGS) entry which is preliminary data.</text>
</comment>
<dbReference type="Gene3D" id="4.10.320.10">
    <property type="entry name" value="E3-binding domain"/>
    <property type="match status" value="1"/>
</dbReference>
<comment type="catalytic activity">
    <reaction evidence="12">
        <text>N(6)-[(R)-dihydrolipoyl]-L-lysyl-[protein] + acetyl-CoA = N(6)-[(R)-S(8)-acetyldihydrolipoyl]-L-lysyl-[protein] + CoA</text>
        <dbReference type="Rhea" id="RHEA:17017"/>
        <dbReference type="Rhea" id="RHEA-COMP:10475"/>
        <dbReference type="Rhea" id="RHEA-COMP:10478"/>
        <dbReference type="ChEBI" id="CHEBI:57287"/>
        <dbReference type="ChEBI" id="CHEBI:57288"/>
        <dbReference type="ChEBI" id="CHEBI:83100"/>
        <dbReference type="ChEBI" id="CHEBI:83111"/>
        <dbReference type="EC" id="2.3.1.12"/>
    </reaction>
</comment>
<organism evidence="15 16">
    <name type="scientific">Sulfitobacter sabulilitoris</name>
    <dbReference type="NCBI Taxonomy" id="2562655"/>
    <lineage>
        <taxon>Bacteria</taxon>
        <taxon>Pseudomonadati</taxon>
        <taxon>Pseudomonadota</taxon>
        <taxon>Alphaproteobacteria</taxon>
        <taxon>Rhodobacterales</taxon>
        <taxon>Roseobacteraceae</taxon>
        <taxon>Sulfitobacter</taxon>
    </lineage>
</organism>
<evidence type="ECO:0000259" key="14">
    <source>
        <dbReference type="Pfam" id="PF02817"/>
    </source>
</evidence>
<dbReference type="GO" id="GO:0004742">
    <property type="term" value="F:dihydrolipoyllysine-residue acetyltransferase activity"/>
    <property type="evidence" value="ECO:0007669"/>
    <property type="project" value="UniProtKB-EC"/>
</dbReference>
<keyword evidence="7" id="KW-0450">Lipoyl</keyword>
<evidence type="ECO:0000256" key="4">
    <source>
        <dbReference type="ARBA" id="ARBA00013114"/>
    </source>
</evidence>
<evidence type="ECO:0000256" key="8">
    <source>
        <dbReference type="ARBA" id="ARBA00023315"/>
    </source>
</evidence>
<sequence length="290" mass="31075">MSDIIASPSTRRMARERGVDIAALAQRLGRQTIAAEDIDGSAAPAAGDTSLWDVDHAQYGPVTTEPMSRFAQVAARNLAAAQALIPAVTHHDSADVSAMEALRKAWRPEAEARGIKLTALAFHVAALARALHEFPRFNASLTPDGDMLVLKDFVHIGIAVDTPHGLMVPVIRDADRKGLWQIASEIIDLAARANARKIGPDDMGGASMTITSLGGIGGRAFTPIVNPPEVAILGITRTRVETFWDGDTPRPVPMVPLDLSYDHRVINGADAARFMAHYCGLIADPRNMLI</sequence>
<dbReference type="Pfam" id="PF00198">
    <property type="entry name" value="2-oxoacid_dh"/>
    <property type="match status" value="1"/>
</dbReference>
<dbReference type="Gene3D" id="3.30.559.10">
    <property type="entry name" value="Chloramphenicol acetyltransferase-like domain"/>
    <property type="match status" value="1"/>
</dbReference>
<dbReference type="InterPro" id="IPR004167">
    <property type="entry name" value="PSBD"/>
</dbReference>
<feature type="domain" description="Peripheral subunit-binding (PSBD)" evidence="14">
    <location>
        <begin position="4"/>
        <end position="24"/>
    </location>
</feature>
<dbReference type="PANTHER" id="PTHR43178:SF2">
    <property type="entry name" value="DIHYDROLIPOYLLYSINE-RESIDUE ACETYLTRANSFERASE COMPONENT OF PYRUVATE DEHYDROGENASE COMPLEX"/>
    <property type="match status" value="1"/>
</dbReference>
<reference evidence="15 16" key="1">
    <citation type="submission" date="2019-05" db="EMBL/GenBank/DDBJ databases">
        <title>Sulfitobacter sabulilitoris sp. nov., isolated from a marine sand.</title>
        <authorList>
            <person name="Yoon J.-H."/>
        </authorList>
    </citation>
    <scope>NUCLEOTIDE SEQUENCE [LARGE SCALE GENOMIC DNA]</scope>
    <source>
        <strain evidence="15 16">HSMS-29</strain>
    </source>
</reference>
<dbReference type="InterPro" id="IPR036625">
    <property type="entry name" value="E3-bd_dom_sf"/>
</dbReference>
<evidence type="ECO:0000256" key="7">
    <source>
        <dbReference type="ARBA" id="ARBA00022823"/>
    </source>
</evidence>
<dbReference type="GO" id="GO:0005737">
    <property type="term" value="C:cytoplasm"/>
    <property type="evidence" value="ECO:0007669"/>
    <property type="project" value="TreeGrafter"/>
</dbReference>
<dbReference type="OrthoDB" id="9805770at2"/>
<comment type="cofactor">
    <cofactor evidence="1">
        <name>(R)-lipoate</name>
        <dbReference type="ChEBI" id="CHEBI:83088"/>
    </cofactor>
</comment>
<accession>A0A5S3PQD0</accession>
<keyword evidence="8" id="KW-0012">Acyltransferase</keyword>
<keyword evidence="16" id="KW-1185">Reference proteome</keyword>
<comment type="similarity">
    <text evidence="2">Belongs to the 2-oxoacid dehydrogenase family.</text>
</comment>
<dbReference type="FunFam" id="3.30.559.10:FF:000004">
    <property type="entry name" value="Acetyltransferase component of pyruvate dehydrogenase complex"/>
    <property type="match status" value="1"/>
</dbReference>
<dbReference type="AlphaFoldDB" id="A0A5S3PQD0"/>
<evidence type="ECO:0000256" key="11">
    <source>
        <dbReference type="ARBA" id="ARBA00031531"/>
    </source>
</evidence>